<dbReference type="InterPro" id="IPR002125">
    <property type="entry name" value="CMP_dCMP_dom"/>
</dbReference>
<proteinExistence type="inferred from homology"/>
<evidence type="ECO:0000256" key="2">
    <source>
        <dbReference type="ARBA" id="ARBA00022723"/>
    </source>
</evidence>
<dbReference type="Proteomes" id="UP001229355">
    <property type="component" value="Chromosome 1"/>
</dbReference>
<keyword evidence="3" id="KW-0378">Hydrolase</keyword>
<dbReference type="SUPFAM" id="SSF53927">
    <property type="entry name" value="Cytidine deaminase-like"/>
    <property type="match status" value="1"/>
</dbReference>
<sequence length="505" mass="57944">MTQLIPRLEFPEIVIGLVAPIGTSLNDTIAEIRKFFLSVDYQVHELRVTDVFKQMAKIIKPDDRLIEKPLFKRYESHISYGNQLRRFSSDPSVLAALTIQTIVETRIKQSSPNNEKFTKNVYILHQFKRPEEIELLRSVYGKIFFQISVYSMRSSRVDYLARKFAEDAAEASHTSFRSSAEQLVDIDENQVKEKFGQRVAKIFHDADLILNRDVREPSLTDQLNRFLELLFSSNVITPTKLEYGMFAAKSAALRTSDLSRQVGAAIFSRKGEVIAMGSNEVPKAGGGTYWPDDEFDDREFRRKVDSNDKRKQEILEEIVKKVGISWDQLSEEQVNSLHDSSLMDALEYGRIVHAEMSAISDAARLRGALQDSILYTTTFPCHMCAKHIVSSGIKRVVYLEPYPKSLASRLHADSIDIDSQERGEYKSYPAVEFTHFYGITPRRYREFFQRSKRKDGDGRLQDYIDNKKIPFVDLKSPFYAQLEDTVLESLKAALHKMERSGSLTD</sequence>
<evidence type="ECO:0000259" key="5">
    <source>
        <dbReference type="PROSITE" id="PS51747"/>
    </source>
</evidence>
<accession>A0ABY8D7K6</accession>
<dbReference type="InterPro" id="IPR016193">
    <property type="entry name" value="Cytidine_deaminase-like"/>
</dbReference>
<evidence type="ECO:0000256" key="1">
    <source>
        <dbReference type="ARBA" id="ARBA00006576"/>
    </source>
</evidence>
<dbReference type="PROSITE" id="PS51747">
    <property type="entry name" value="CYT_DCMP_DEAMINASES_2"/>
    <property type="match status" value="1"/>
</dbReference>
<evidence type="ECO:0000256" key="4">
    <source>
        <dbReference type="ARBA" id="ARBA00022833"/>
    </source>
</evidence>
<organism evidence="6 7">
    <name type="scientific">Sinorhizobium garamanticum</name>
    <dbReference type="NCBI Taxonomy" id="680247"/>
    <lineage>
        <taxon>Bacteria</taxon>
        <taxon>Pseudomonadati</taxon>
        <taxon>Pseudomonadota</taxon>
        <taxon>Alphaproteobacteria</taxon>
        <taxon>Hyphomicrobiales</taxon>
        <taxon>Rhizobiaceae</taxon>
        <taxon>Sinorhizobium/Ensifer group</taxon>
        <taxon>Sinorhizobium</taxon>
    </lineage>
</organism>
<dbReference type="EMBL" id="CP120373">
    <property type="protein sequence ID" value="WEX86866.1"/>
    <property type="molecule type" value="Genomic_DNA"/>
</dbReference>
<dbReference type="InterPro" id="IPR015517">
    <property type="entry name" value="dCMP_deaminase-rel"/>
</dbReference>
<reference evidence="6 7" key="1">
    <citation type="submission" date="2023-03" db="EMBL/GenBank/DDBJ databases">
        <authorList>
            <person name="Kaur S."/>
            <person name="Espinosa-Saiz D."/>
            <person name="Velazquez E."/>
            <person name="Menendez E."/>
            <person name="diCenzo G.C."/>
        </authorList>
    </citation>
    <scope>NUCLEOTIDE SEQUENCE [LARGE SCALE GENOMIC DNA]</scope>
    <source>
        <strain evidence="6 7">LMG 24692</strain>
    </source>
</reference>
<dbReference type="InterPro" id="IPR027417">
    <property type="entry name" value="P-loop_NTPase"/>
</dbReference>
<dbReference type="PROSITE" id="PS00903">
    <property type="entry name" value="CYT_DCMP_DEAMINASES_1"/>
    <property type="match status" value="1"/>
</dbReference>
<dbReference type="Gene3D" id="3.40.140.10">
    <property type="entry name" value="Cytidine Deaminase, domain 2"/>
    <property type="match status" value="1"/>
</dbReference>
<dbReference type="PANTHER" id="PTHR11086:SF18">
    <property type="entry name" value="DEOXYCYTIDYLATE DEAMINASE"/>
    <property type="match status" value="1"/>
</dbReference>
<gene>
    <name evidence="6" type="ORF">PZN02_003203</name>
</gene>
<keyword evidence="7" id="KW-1185">Reference proteome</keyword>
<dbReference type="Gene3D" id="3.40.50.300">
    <property type="entry name" value="P-loop containing nucleotide triphosphate hydrolases"/>
    <property type="match status" value="1"/>
</dbReference>
<feature type="domain" description="CMP/dCMP-type deaminase" evidence="5">
    <location>
        <begin position="239"/>
        <end position="409"/>
    </location>
</feature>
<dbReference type="PANTHER" id="PTHR11086">
    <property type="entry name" value="DEOXYCYTIDYLATE DEAMINASE-RELATED"/>
    <property type="match status" value="1"/>
</dbReference>
<evidence type="ECO:0000313" key="7">
    <source>
        <dbReference type="Proteomes" id="UP001229355"/>
    </source>
</evidence>
<dbReference type="Pfam" id="PF00383">
    <property type="entry name" value="dCMP_cyt_deam_1"/>
    <property type="match status" value="1"/>
</dbReference>
<dbReference type="RefSeq" id="WP_280658935.1">
    <property type="nucleotide sequence ID" value="NZ_CP120373.1"/>
</dbReference>
<keyword evidence="2" id="KW-0479">Metal-binding</keyword>
<evidence type="ECO:0000256" key="3">
    <source>
        <dbReference type="ARBA" id="ARBA00022801"/>
    </source>
</evidence>
<name>A0ABY8D7K6_9HYPH</name>
<dbReference type="InterPro" id="IPR016192">
    <property type="entry name" value="APOBEC/CMP_deaminase_Zn-bd"/>
</dbReference>
<protein>
    <submittedName>
        <fullName evidence="6">Anti-phage dCTP deaminase</fullName>
    </submittedName>
</protein>
<comment type="similarity">
    <text evidence="1">Belongs to the cytidine and deoxycytidylate deaminase family.</text>
</comment>
<dbReference type="NCBIfam" id="NF041025">
    <property type="entry name" value="antiphage_deaminase"/>
    <property type="match status" value="1"/>
</dbReference>
<keyword evidence="4" id="KW-0862">Zinc</keyword>
<evidence type="ECO:0000313" key="6">
    <source>
        <dbReference type="EMBL" id="WEX86866.1"/>
    </source>
</evidence>